<dbReference type="InterPro" id="IPR026444">
    <property type="entry name" value="Secre_tail"/>
</dbReference>
<evidence type="ECO:0000313" key="4">
    <source>
        <dbReference type="EMBL" id="SEH61221.1"/>
    </source>
</evidence>
<feature type="domain" description="Secretion system C-terminal sorting" evidence="3">
    <location>
        <begin position="306"/>
        <end position="370"/>
    </location>
</feature>
<evidence type="ECO:0000256" key="1">
    <source>
        <dbReference type="ARBA" id="ARBA00022729"/>
    </source>
</evidence>
<keyword evidence="5" id="KW-1185">Reference proteome</keyword>
<dbReference type="RefSeq" id="WP_091095895.1">
    <property type="nucleotide sequence ID" value="NZ_FNXE01000004.1"/>
</dbReference>
<feature type="chain" id="PRO_5011587623" evidence="2">
    <location>
        <begin position="19"/>
        <end position="373"/>
    </location>
</feature>
<feature type="signal peptide" evidence="2">
    <location>
        <begin position="1"/>
        <end position="18"/>
    </location>
</feature>
<gene>
    <name evidence="4" type="ORF">SAMN02927937_00462</name>
</gene>
<reference evidence="4 5" key="1">
    <citation type="submission" date="2016-10" db="EMBL/GenBank/DDBJ databases">
        <authorList>
            <person name="de Groot N.N."/>
        </authorList>
    </citation>
    <scope>NUCLEOTIDE SEQUENCE [LARGE SCALE GENOMIC DNA]</scope>
    <source>
        <strain evidence="4 5">CGMCC 1.10825</strain>
    </source>
</reference>
<dbReference type="STRING" id="1159016.SAMN02927937_00462"/>
<dbReference type="EMBL" id="FNXE01000004">
    <property type="protein sequence ID" value="SEH61221.1"/>
    <property type="molecule type" value="Genomic_DNA"/>
</dbReference>
<evidence type="ECO:0000259" key="3">
    <source>
        <dbReference type="Pfam" id="PF18962"/>
    </source>
</evidence>
<dbReference type="Proteomes" id="UP000199634">
    <property type="component" value="Unassembled WGS sequence"/>
</dbReference>
<protein>
    <submittedName>
        <fullName evidence="4">Por secretion system C-terminal sorting domain-containing protein</fullName>
    </submittedName>
</protein>
<sequence>MKRITLVFLLFFTKFIFAQFTANDVKYYVGSGTETAYLVVDFKDGTDDRSYAWGYRFNTGNGETFGGMMAAIASAEPNFSIDPVSGAGFLNHVTFNSHTSIGGSDWWSTWSGISAQAFTMNGGISEALTNGRWYGVSYGFSNPTSQAPATPIPAYSSQWYDAADIITWLGTGSNQSVIVIDFGTDTATIADSYAFGIKYNGTISAEDALDLIATEINGGFDYVMSGTDIASVTIGSRTETAAGTTQWSTYSGTDLSNWKTESDLSLVTLDNNAWLGLSFGTRRPFIPQDITASLSTKSFNQIKVNVYPNPTSDVLNIDTTENINNVIVYNLSGQKVLQTNTQPTVNVSALNAGVYLLEVQTEKGTGIMKFVKK</sequence>
<evidence type="ECO:0000313" key="5">
    <source>
        <dbReference type="Proteomes" id="UP000199634"/>
    </source>
</evidence>
<organism evidence="4 5">
    <name type="scientific">Paenimyroides marinum</name>
    <dbReference type="NCBI Taxonomy" id="1159016"/>
    <lineage>
        <taxon>Bacteria</taxon>
        <taxon>Pseudomonadati</taxon>
        <taxon>Bacteroidota</taxon>
        <taxon>Flavobacteriia</taxon>
        <taxon>Flavobacteriales</taxon>
        <taxon>Flavobacteriaceae</taxon>
        <taxon>Paenimyroides</taxon>
    </lineage>
</organism>
<dbReference type="Pfam" id="PF18962">
    <property type="entry name" value="Por_Secre_tail"/>
    <property type="match status" value="1"/>
</dbReference>
<keyword evidence="1 2" id="KW-0732">Signal</keyword>
<dbReference type="AlphaFoldDB" id="A0A1H6JFZ6"/>
<dbReference type="OrthoDB" id="964745at2"/>
<proteinExistence type="predicted"/>
<dbReference type="NCBIfam" id="TIGR04183">
    <property type="entry name" value="Por_Secre_tail"/>
    <property type="match status" value="1"/>
</dbReference>
<accession>A0A1H6JFZ6</accession>
<evidence type="ECO:0000256" key="2">
    <source>
        <dbReference type="SAM" id="SignalP"/>
    </source>
</evidence>
<name>A0A1H6JFZ6_9FLAO</name>